<dbReference type="EMBL" id="CAJVPW010010400">
    <property type="protein sequence ID" value="CAG8615013.1"/>
    <property type="molecule type" value="Genomic_DNA"/>
</dbReference>
<sequence length="361" mass="41416">MLPRSKFLLCNRYKFPSTVPRIFNTPSIHTYQKSPPPANLPDSPLFYPGRTSMLRMEEFYNSTLSTDLMILSYKDPESEQKFIEKRRKEHLPIKKSVLTRDTNPFAINRPPPKPRGNKKRLPVPPEQSHETIPKLLRIDVHCMIKEAIHNKQHLLSGIMALQCITSERPTVVYSKIGVAQWKLRQGMPIGCKVSISGPPMYTFLDKLVEIVLPRMKEWHGIPITSGDQNGNIAMGFPASALSLFPDIEGNYDMFPLMTGFDVIFNTTAYTDYEGRMLLSGFQIPFTTRKKDPHARAAYFLRKYGPRLAIFYAIRNHAKIVTKETAEAMISSGAIVSRNLAQRLIKDYLERQPSEYFRCCWT</sequence>
<name>A0ACA9MYK3_9GLOM</name>
<dbReference type="Proteomes" id="UP000789366">
    <property type="component" value="Unassembled WGS sequence"/>
</dbReference>
<feature type="non-terminal residue" evidence="1">
    <location>
        <position position="361"/>
    </location>
</feature>
<proteinExistence type="predicted"/>
<protein>
    <submittedName>
        <fullName evidence="1">6605_t:CDS:1</fullName>
    </submittedName>
</protein>
<gene>
    <name evidence="1" type="ORF">SPELUC_LOCUS7644</name>
</gene>
<organism evidence="1 2">
    <name type="scientific">Cetraspora pellucida</name>
    <dbReference type="NCBI Taxonomy" id="1433469"/>
    <lineage>
        <taxon>Eukaryota</taxon>
        <taxon>Fungi</taxon>
        <taxon>Fungi incertae sedis</taxon>
        <taxon>Mucoromycota</taxon>
        <taxon>Glomeromycotina</taxon>
        <taxon>Glomeromycetes</taxon>
        <taxon>Diversisporales</taxon>
        <taxon>Gigasporaceae</taxon>
        <taxon>Cetraspora</taxon>
    </lineage>
</organism>
<comment type="caution">
    <text evidence="1">The sequence shown here is derived from an EMBL/GenBank/DDBJ whole genome shotgun (WGS) entry which is preliminary data.</text>
</comment>
<evidence type="ECO:0000313" key="1">
    <source>
        <dbReference type="EMBL" id="CAG8615013.1"/>
    </source>
</evidence>
<evidence type="ECO:0000313" key="2">
    <source>
        <dbReference type="Proteomes" id="UP000789366"/>
    </source>
</evidence>
<reference evidence="1" key="1">
    <citation type="submission" date="2021-06" db="EMBL/GenBank/DDBJ databases">
        <authorList>
            <person name="Kallberg Y."/>
            <person name="Tangrot J."/>
            <person name="Rosling A."/>
        </authorList>
    </citation>
    <scope>NUCLEOTIDE SEQUENCE</scope>
    <source>
        <strain evidence="1">28 12/20/2015</strain>
    </source>
</reference>
<keyword evidence="2" id="KW-1185">Reference proteome</keyword>
<accession>A0ACA9MYK3</accession>